<dbReference type="Proteomes" id="UP001146120">
    <property type="component" value="Unassembled WGS sequence"/>
</dbReference>
<dbReference type="Gene3D" id="3.30.40.10">
    <property type="entry name" value="Zinc/RING finger domain, C3HC4 (zinc finger)"/>
    <property type="match status" value="1"/>
</dbReference>
<evidence type="ECO:0000256" key="2">
    <source>
        <dbReference type="ARBA" id="ARBA00022771"/>
    </source>
</evidence>
<dbReference type="InterPro" id="IPR003018">
    <property type="entry name" value="GAF"/>
</dbReference>
<keyword evidence="7" id="KW-1185">Reference proteome</keyword>
<dbReference type="InterPro" id="IPR017455">
    <property type="entry name" value="Znf_FYVE-rel"/>
</dbReference>
<name>A0AAV2YLY1_9STRA</name>
<dbReference type="Pfam" id="PF01590">
    <property type="entry name" value="GAF"/>
    <property type="match status" value="1"/>
</dbReference>
<sequence length="657" mass="73329">MKTKKPAKPSVRRDQTKSAKSCLMQADVERVETSYSSMDESIDCTEVTATVHRSKLPECFDDAYLTQIAKDAAALVQWDSVGNGSWRWKWKEDIGGCSIFTRHEGDAFAILASSTLECSPAEIQNIFRSRNNDEYTATMRDLFGADFLHGQILHSASSRAVMEGKSSSEYPLETRDLRVKTATFIRPSMFSRNEHWCYLDYFQRTKKNGGFTLTMNSLLPSDCGGSTSRFCPSQLNDLVAGFAVEPQPDGGSVRLLFFAQFPLVRPTSGFARLASKSTMKARVMRMARATCRLPVILRRRRLSAQVFVDRTCPAIPSTNCVCCDRRSSVLKKRKKCRLCAHLVCVTCSKVEEWEQTPTKVARVRLCHHCISRINLCDFDTLGPRPKRTSRRTNKRVPDQCESSSTLSGIVQTAFATSDDVPEHAAERIIYFMAEASSALAGVHSTQTLIKRIDVIGILLKDHAWAEDSTRRYVLDFAADSKLPPKCPVPANDDHRVVPINKYRLTEMSEPDLDALCVIAARVLQCTTAVITVVDSDSTVIVSCSTEQFRGVGFARDQAFCTHLIMDDKPLLVPHPEADARFSHQEMRRMLDARFYAGFPLRLPGQPIVGTLACLNTQPTEVSREQYTMLDQLAAAAARMVLAVVRTSHLKGSIGVFM</sequence>
<dbReference type="Gene3D" id="3.30.450.40">
    <property type="match status" value="1"/>
</dbReference>
<evidence type="ECO:0000256" key="3">
    <source>
        <dbReference type="ARBA" id="ARBA00022833"/>
    </source>
</evidence>
<reference evidence="6" key="1">
    <citation type="submission" date="2022-11" db="EMBL/GenBank/DDBJ databases">
        <authorList>
            <person name="Morgan W.R."/>
            <person name="Tartar A."/>
        </authorList>
    </citation>
    <scope>NUCLEOTIDE SEQUENCE</scope>
    <source>
        <strain evidence="6">ARSEF 373</strain>
    </source>
</reference>
<gene>
    <name evidence="6" type="ORF">N0F65_008030</name>
</gene>
<comment type="caution">
    <text evidence="6">The sequence shown here is derived from an EMBL/GenBank/DDBJ whole genome shotgun (WGS) entry which is preliminary data.</text>
</comment>
<dbReference type="EMBL" id="DAKRPA010000228">
    <property type="protein sequence ID" value="DAZ94886.1"/>
    <property type="molecule type" value="Genomic_DNA"/>
</dbReference>
<evidence type="ECO:0000256" key="4">
    <source>
        <dbReference type="PROSITE-ProRule" id="PRU00091"/>
    </source>
</evidence>
<evidence type="ECO:0000313" key="6">
    <source>
        <dbReference type="EMBL" id="DAZ94886.1"/>
    </source>
</evidence>
<dbReference type="PANTHER" id="PTHR43102">
    <property type="entry name" value="SLR1143 PROTEIN"/>
    <property type="match status" value="1"/>
</dbReference>
<dbReference type="GO" id="GO:0008270">
    <property type="term" value="F:zinc ion binding"/>
    <property type="evidence" value="ECO:0007669"/>
    <property type="project" value="UniProtKB-KW"/>
</dbReference>
<organism evidence="6 7">
    <name type="scientific">Lagenidium giganteum</name>
    <dbReference type="NCBI Taxonomy" id="4803"/>
    <lineage>
        <taxon>Eukaryota</taxon>
        <taxon>Sar</taxon>
        <taxon>Stramenopiles</taxon>
        <taxon>Oomycota</taxon>
        <taxon>Peronosporomycetes</taxon>
        <taxon>Pythiales</taxon>
        <taxon>Pythiaceae</taxon>
    </lineage>
</organism>
<keyword evidence="1" id="KW-0479">Metal-binding</keyword>
<evidence type="ECO:0000313" key="7">
    <source>
        <dbReference type="Proteomes" id="UP001146120"/>
    </source>
</evidence>
<dbReference type="InterPro" id="IPR029016">
    <property type="entry name" value="GAF-like_dom_sf"/>
</dbReference>
<proteinExistence type="predicted"/>
<dbReference type="AlphaFoldDB" id="A0AAV2YLY1"/>
<evidence type="ECO:0000256" key="1">
    <source>
        <dbReference type="ARBA" id="ARBA00022723"/>
    </source>
</evidence>
<evidence type="ECO:0000259" key="5">
    <source>
        <dbReference type="PROSITE" id="PS50178"/>
    </source>
</evidence>
<dbReference type="SUPFAM" id="SSF57903">
    <property type="entry name" value="FYVE/PHD zinc finger"/>
    <property type="match status" value="1"/>
</dbReference>
<dbReference type="PANTHER" id="PTHR43102:SF2">
    <property type="entry name" value="GAF DOMAIN-CONTAINING PROTEIN"/>
    <property type="match status" value="1"/>
</dbReference>
<feature type="domain" description="FYVE-type" evidence="5">
    <location>
        <begin position="314"/>
        <end position="374"/>
    </location>
</feature>
<protein>
    <recommendedName>
        <fullName evidence="5">FYVE-type domain-containing protein</fullName>
    </recommendedName>
</protein>
<reference evidence="6" key="2">
    <citation type="journal article" date="2023" name="Microbiol Resour">
        <title>Decontamination and Annotation of the Draft Genome Sequence of the Oomycete Lagenidium giganteum ARSEF 373.</title>
        <authorList>
            <person name="Morgan W.R."/>
            <person name="Tartar A."/>
        </authorList>
    </citation>
    <scope>NUCLEOTIDE SEQUENCE</scope>
    <source>
        <strain evidence="6">ARSEF 373</strain>
    </source>
</reference>
<dbReference type="InterPro" id="IPR013083">
    <property type="entry name" value="Znf_RING/FYVE/PHD"/>
</dbReference>
<accession>A0AAV2YLY1</accession>
<keyword evidence="2 4" id="KW-0863">Zinc-finger</keyword>
<keyword evidence="3" id="KW-0862">Zinc</keyword>
<dbReference type="SUPFAM" id="SSF55781">
    <property type="entry name" value="GAF domain-like"/>
    <property type="match status" value="1"/>
</dbReference>
<dbReference type="PROSITE" id="PS50178">
    <property type="entry name" value="ZF_FYVE"/>
    <property type="match status" value="1"/>
</dbReference>
<dbReference type="InterPro" id="IPR011011">
    <property type="entry name" value="Znf_FYVE_PHD"/>
</dbReference>